<proteinExistence type="inferred from homology"/>
<evidence type="ECO:0000256" key="2">
    <source>
        <dbReference type="ARBA" id="ARBA00004286"/>
    </source>
</evidence>
<dbReference type="AlphaFoldDB" id="A0AAV2TRA6"/>
<reference evidence="9" key="1">
    <citation type="submission" date="2024-06" db="EMBL/GenBank/DDBJ databases">
        <authorList>
            <person name="Liu X."/>
            <person name="Lenzi L."/>
            <person name="Haldenby T S."/>
            <person name="Uol C."/>
        </authorList>
    </citation>
    <scope>NUCLEOTIDE SEQUENCE</scope>
</reference>
<dbReference type="EMBL" id="CAXLJL010000601">
    <property type="protein sequence ID" value="CAL5139479.1"/>
    <property type="molecule type" value="Genomic_DNA"/>
</dbReference>
<dbReference type="SUPFAM" id="SSF46785">
    <property type="entry name" value="Winged helix' DNA-binding domain"/>
    <property type="match status" value="1"/>
</dbReference>
<comment type="subcellular location">
    <subcellularLocation>
        <location evidence="2">Chromosome</location>
    </subcellularLocation>
    <subcellularLocation>
        <location evidence="1 6">Nucleus</location>
    </subcellularLocation>
</comment>
<dbReference type="GO" id="GO:0003690">
    <property type="term" value="F:double-stranded DNA binding"/>
    <property type="evidence" value="ECO:0007669"/>
    <property type="project" value="TreeGrafter"/>
</dbReference>
<dbReference type="InterPro" id="IPR005818">
    <property type="entry name" value="Histone_H1/H5_H15"/>
</dbReference>
<dbReference type="GO" id="GO:0000786">
    <property type="term" value="C:nucleosome"/>
    <property type="evidence" value="ECO:0007669"/>
    <property type="project" value="InterPro"/>
</dbReference>
<keyword evidence="3 6" id="KW-0158">Chromosome</keyword>
<comment type="similarity">
    <text evidence="6">Belongs to the histone H1/H5 family.</text>
</comment>
<dbReference type="PANTHER" id="PTHR11467">
    <property type="entry name" value="HISTONE H1"/>
    <property type="match status" value="1"/>
</dbReference>
<evidence type="ECO:0000256" key="5">
    <source>
        <dbReference type="ARBA" id="ARBA00023242"/>
    </source>
</evidence>
<evidence type="ECO:0000256" key="1">
    <source>
        <dbReference type="ARBA" id="ARBA00004123"/>
    </source>
</evidence>
<evidence type="ECO:0000256" key="6">
    <source>
        <dbReference type="RuleBase" id="RU003894"/>
    </source>
</evidence>
<dbReference type="PRINTS" id="PR00624">
    <property type="entry name" value="HISTONEH5"/>
</dbReference>
<dbReference type="InterPro" id="IPR005819">
    <property type="entry name" value="H1/H5"/>
</dbReference>
<keyword evidence="5 6" id="KW-0539">Nucleus</keyword>
<keyword evidence="4 6" id="KW-0238">DNA-binding</keyword>
<dbReference type="GO" id="GO:0006334">
    <property type="term" value="P:nucleosome assembly"/>
    <property type="evidence" value="ECO:0007669"/>
    <property type="project" value="InterPro"/>
</dbReference>
<dbReference type="Proteomes" id="UP001497525">
    <property type="component" value="Unassembled WGS sequence"/>
</dbReference>
<dbReference type="GO" id="GO:0030261">
    <property type="term" value="P:chromosome condensation"/>
    <property type="evidence" value="ECO:0007669"/>
    <property type="project" value="TreeGrafter"/>
</dbReference>
<dbReference type="GO" id="GO:0030527">
    <property type="term" value="F:structural constituent of chromatin"/>
    <property type="evidence" value="ECO:0007669"/>
    <property type="project" value="InterPro"/>
</dbReference>
<dbReference type="GO" id="GO:0005634">
    <property type="term" value="C:nucleus"/>
    <property type="evidence" value="ECO:0007669"/>
    <property type="project" value="UniProtKB-SubCell"/>
</dbReference>
<feature type="region of interest" description="Disordered" evidence="7">
    <location>
        <begin position="94"/>
        <end position="175"/>
    </location>
</feature>
<feature type="compositionally biased region" description="Basic residues" evidence="7">
    <location>
        <begin position="97"/>
        <end position="122"/>
    </location>
</feature>
<dbReference type="PROSITE" id="PS51504">
    <property type="entry name" value="H15"/>
    <property type="match status" value="1"/>
</dbReference>
<protein>
    <recommendedName>
        <fullName evidence="8">H15 domain-containing protein</fullName>
    </recommendedName>
</protein>
<evidence type="ECO:0000313" key="9">
    <source>
        <dbReference type="EMBL" id="CAL5139479.1"/>
    </source>
</evidence>
<gene>
    <name evidence="9" type="ORF">CDAUBV1_LOCUS14513</name>
</gene>
<evidence type="ECO:0000259" key="8">
    <source>
        <dbReference type="PROSITE" id="PS51504"/>
    </source>
</evidence>
<dbReference type="GO" id="GO:0045910">
    <property type="term" value="P:negative regulation of DNA recombination"/>
    <property type="evidence" value="ECO:0007669"/>
    <property type="project" value="TreeGrafter"/>
</dbReference>
<evidence type="ECO:0000256" key="3">
    <source>
        <dbReference type="ARBA" id="ARBA00022454"/>
    </source>
</evidence>
<dbReference type="GO" id="GO:0031492">
    <property type="term" value="F:nucleosomal DNA binding"/>
    <property type="evidence" value="ECO:0007669"/>
    <property type="project" value="TreeGrafter"/>
</dbReference>
<feature type="compositionally biased region" description="Basic residues" evidence="7">
    <location>
        <begin position="131"/>
        <end position="175"/>
    </location>
</feature>
<dbReference type="InterPro" id="IPR036388">
    <property type="entry name" value="WH-like_DNA-bd_sf"/>
</dbReference>
<dbReference type="InterPro" id="IPR036390">
    <property type="entry name" value="WH_DNA-bd_sf"/>
</dbReference>
<sequence length="175" mass="18989">MSAEAPAVKKAPKAKKAPAVHPPFNEMIKNAIKELKERNGSSRQAITKFIKAHYKVDDKADRHIRRALVVLVTGGKLHRTKGIGASGSFKLAEKALKPKAPKPKAVKKPGTPKKKVAAKKPKVSGVTPKSHAQKKPKPTKPKTTKPKKAKTPKKPKALKPKKPVAKKTPKKVAKK</sequence>
<dbReference type="Pfam" id="PF00538">
    <property type="entry name" value="Linker_histone"/>
    <property type="match status" value="1"/>
</dbReference>
<name>A0AAV2TRA6_CALDB</name>
<accession>A0AAV2TRA6</accession>
<dbReference type="SMART" id="SM00526">
    <property type="entry name" value="H15"/>
    <property type="match status" value="1"/>
</dbReference>
<feature type="region of interest" description="Disordered" evidence="7">
    <location>
        <begin position="1"/>
        <end position="22"/>
    </location>
</feature>
<evidence type="ECO:0000313" key="10">
    <source>
        <dbReference type="Proteomes" id="UP001497525"/>
    </source>
</evidence>
<organism evidence="9 10">
    <name type="scientific">Calicophoron daubneyi</name>
    <name type="common">Rumen fluke</name>
    <name type="synonym">Paramphistomum daubneyi</name>
    <dbReference type="NCBI Taxonomy" id="300641"/>
    <lineage>
        <taxon>Eukaryota</taxon>
        <taxon>Metazoa</taxon>
        <taxon>Spiralia</taxon>
        <taxon>Lophotrochozoa</taxon>
        <taxon>Platyhelminthes</taxon>
        <taxon>Trematoda</taxon>
        <taxon>Digenea</taxon>
        <taxon>Plagiorchiida</taxon>
        <taxon>Pronocephalata</taxon>
        <taxon>Paramphistomoidea</taxon>
        <taxon>Paramphistomidae</taxon>
        <taxon>Calicophoron</taxon>
    </lineage>
</organism>
<dbReference type="Gene3D" id="1.10.10.10">
    <property type="entry name" value="Winged helix-like DNA-binding domain superfamily/Winged helix DNA-binding domain"/>
    <property type="match status" value="1"/>
</dbReference>
<dbReference type="PANTHER" id="PTHR11467:SF36">
    <property type="entry name" value="HISTONE 24-RELATED"/>
    <property type="match status" value="1"/>
</dbReference>
<feature type="domain" description="H15" evidence="8">
    <location>
        <begin position="20"/>
        <end position="93"/>
    </location>
</feature>
<dbReference type="CDD" id="cd00073">
    <property type="entry name" value="H15"/>
    <property type="match status" value="1"/>
</dbReference>
<dbReference type="FunFam" id="1.10.10.10:FF:000140">
    <property type="entry name" value="Histone H1.0"/>
    <property type="match status" value="1"/>
</dbReference>
<evidence type="ECO:0000256" key="4">
    <source>
        <dbReference type="ARBA" id="ARBA00023125"/>
    </source>
</evidence>
<evidence type="ECO:0000256" key="7">
    <source>
        <dbReference type="SAM" id="MobiDB-lite"/>
    </source>
</evidence>
<comment type="caution">
    <text evidence="9">The sequence shown here is derived from an EMBL/GenBank/DDBJ whole genome shotgun (WGS) entry which is preliminary data.</text>
</comment>